<reference evidence="1" key="1">
    <citation type="submission" date="2021-01" db="EMBL/GenBank/DDBJ databases">
        <authorList>
            <person name="Sun Q."/>
        </authorList>
    </citation>
    <scope>NUCLEOTIDE SEQUENCE</scope>
    <source>
        <strain evidence="1">YIM B02566</strain>
    </source>
</reference>
<dbReference type="Proteomes" id="UP000616151">
    <property type="component" value="Unassembled WGS sequence"/>
</dbReference>
<name>A0ACC5RDL6_9HYPH</name>
<keyword evidence="2" id="KW-1185">Reference proteome</keyword>
<gene>
    <name evidence="1" type="ORF">JHL16_30465</name>
</gene>
<comment type="caution">
    <text evidence="1">The sequence shown here is derived from an EMBL/GenBank/DDBJ whole genome shotgun (WGS) entry which is preliminary data.</text>
</comment>
<sequence length="120" mass="12246">MALSLSVMILFALLFAGAAQAGSSSCLSAANVITAGFAGPDTPTVSAADDLHKQAPSSHGKIACCSFTCAPGFIVTSSTGDMAVLHRHETLPLSEQSPDTLAGNGLERPPRPSLINDRHA</sequence>
<evidence type="ECO:0000313" key="2">
    <source>
        <dbReference type="Proteomes" id="UP000616151"/>
    </source>
</evidence>
<evidence type="ECO:0000313" key="1">
    <source>
        <dbReference type="EMBL" id="MBK1870729.1"/>
    </source>
</evidence>
<accession>A0ACC5RDL6</accession>
<dbReference type="EMBL" id="JAENHL010000008">
    <property type="protein sequence ID" value="MBK1870729.1"/>
    <property type="molecule type" value="Genomic_DNA"/>
</dbReference>
<organism evidence="1 2">
    <name type="scientific">Taklimakanibacter albus</name>
    <dbReference type="NCBI Taxonomy" id="2800327"/>
    <lineage>
        <taxon>Bacteria</taxon>
        <taxon>Pseudomonadati</taxon>
        <taxon>Pseudomonadota</taxon>
        <taxon>Alphaproteobacteria</taxon>
        <taxon>Hyphomicrobiales</taxon>
        <taxon>Aestuariivirgaceae</taxon>
        <taxon>Taklimakanibacter</taxon>
    </lineage>
</organism>
<proteinExistence type="predicted"/>
<protein>
    <submittedName>
        <fullName evidence="1">Uncharacterized protein</fullName>
    </submittedName>
</protein>